<name>A0ABN7SEA8_OIKDI</name>
<sequence length="74" mass="8388">MKIFGFFALVLQAQAQSDVEKLKALMSELGFQVPKRTYAPEEQFVARSPFGYARRSNVEDLAALKAYLDSQLEE</sequence>
<evidence type="ECO:0000313" key="2">
    <source>
        <dbReference type="EMBL" id="CAG5096436.1"/>
    </source>
</evidence>
<organism evidence="2 3">
    <name type="scientific">Oikopleura dioica</name>
    <name type="common">Tunicate</name>
    <dbReference type="NCBI Taxonomy" id="34765"/>
    <lineage>
        <taxon>Eukaryota</taxon>
        <taxon>Metazoa</taxon>
        <taxon>Chordata</taxon>
        <taxon>Tunicata</taxon>
        <taxon>Appendicularia</taxon>
        <taxon>Copelata</taxon>
        <taxon>Oikopleuridae</taxon>
        <taxon>Oikopleura</taxon>
    </lineage>
</organism>
<keyword evidence="1" id="KW-0732">Signal</keyword>
<evidence type="ECO:0000256" key="1">
    <source>
        <dbReference type="SAM" id="SignalP"/>
    </source>
</evidence>
<feature type="chain" id="PRO_5045202526" evidence="1">
    <location>
        <begin position="16"/>
        <end position="74"/>
    </location>
</feature>
<dbReference type="Proteomes" id="UP001158576">
    <property type="component" value="Chromosome XSR"/>
</dbReference>
<proteinExistence type="predicted"/>
<gene>
    <name evidence="2" type="ORF">OKIOD_LOCUS6176</name>
</gene>
<evidence type="ECO:0000313" key="3">
    <source>
        <dbReference type="Proteomes" id="UP001158576"/>
    </source>
</evidence>
<keyword evidence="3" id="KW-1185">Reference proteome</keyword>
<feature type="signal peptide" evidence="1">
    <location>
        <begin position="1"/>
        <end position="15"/>
    </location>
</feature>
<reference evidence="2 3" key="1">
    <citation type="submission" date="2021-04" db="EMBL/GenBank/DDBJ databases">
        <authorList>
            <person name="Bliznina A."/>
        </authorList>
    </citation>
    <scope>NUCLEOTIDE SEQUENCE [LARGE SCALE GENOMIC DNA]</scope>
</reference>
<protein>
    <submittedName>
        <fullName evidence="2">Oidioi.mRNA.OKI2018_I69.XSR.g14618.t1.cds</fullName>
    </submittedName>
</protein>
<dbReference type="EMBL" id="OU015569">
    <property type="protein sequence ID" value="CAG5096436.1"/>
    <property type="molecule type" value="Genomic_DNA"/>
</dbReference>
<accession>A0ABN7SEA8</accession>